<dbReference type="EMBL" id="SWCO01000019">
    <property type="protein sequence ID" value="TKB00514.1"/>
    <property type="molecule type" value="Genomic_DNA"/>
</dbReference>
<evidence type="ECO:0000313" key="2">
    <source>
        <dbReference type="EMBL" id="TKB00514.1"/>
    </source>
</evidence>
<evidence type="ECO:0000313" key="3">
    <source>
        <dbReference type="Proteomes" id="UP000305471"/>
    </source>
</evidence>
<protein>
    <submittedName>
        <fullName evidence="2">Uncharacterized protein</fullName>
    </submittedName>
</protein>
<evidence type="ECO:0000256" key="1">
    <source>
        <dbReference type="SAM" id="Phobius"/>
    </source>
</evidence>
<gene>
    <name evidence="2" type="ORF">E5672_19680</name>
</gene>
<sequence>MNKSRKFKLWLLALVVCIVGFQISAPSIIFYANPFYIGSFVCAIAVLINTLNYFCPQCKRNQVVDSLRRFKLPNDTCRNCGYAFGKNGV</sequence>
<keyword evidence="3" id="KW-1185">Reference proteome</keyword>
<keyword evidence="1" id="KW-0472">Membrane</keyword>
<organism evidence="2 3">
    <name type="scientific">Alteromonas portus</name>
    <dbReference type="NCBI Taxonomy" id="2565549"/>
    <lineage>
        <taxon>Bacteria</taxon>
        <taxon>Pseudomonadati</taxon>
        <taxon>Pseudomonadota</taxon>
        <taxon>Gammaproteobacteria</taxon>
        <taxon>Alteromonadales</taxon>
        <taxon>Alteromonadaceae</taxon>
        <taxon>Alteromonas/Salinimonas group</taxon>
        <taxon>Alteromonas</taxon>
    </lineage>
</organism>
<proteinExistence type="predicted"/>
<comment type="caution">
    <text evidence="2">The sequence shown here is derived from an EMBL/GenBank/DDBJ whole genome shotgun (WGS) entry which is preliminary data.</text>
</comment>
<accession>A0A4U0Z7E4</accession>
<reference evidence="2 3" key="1">
    <citation type="submission" date="2019-04" db="EMBL/GenBank/DDBJ databases">
        <title>Alteromonas portus sp. nov., an alginate lyase-excreting marine bacterium.</title>
        <authorList>
            <person name="Huang H."/>
            <person name="Mo K."/>
            <person name="Bao S."/>
        </authorList>
    </citation>
    <scope>NUCLEOTIDE SEQUENCE [LARGE SCALE GENOMIC DNA]</scope>
    <source>
        <strain evidence="2 3">HB161718</strain>
    </source>
</reference>
<keyword evidence="1" id="KW-1133">Transmembrane helix</keyword>
<feature type="transmembrane region" description="Helical" evidence="1">
    <location>
        <begin position="34"/>
        <end position="54"/>
    </location>
</feature>
<dbReference type="Proteomes" id="UP000305471">
    <property type="component" value="Unassembled WGS sequence"/>
</dbReference>
<name>A0A4U0Z7E4_9ALTE</name>
<dbReference type="AlphaFoldDB" id="A0A4U0Z7E4"/>
<keyword evidence="1" id="KW-0812">Transmembrane</keyword>